<gene>
    <name evidence="1" type="ORF">MRB53_017896</name>
</gene>
<evidence type="ECO:0000313" key="1">
    <source>
        <dbReference type="EMBL" id="KAJ8641202.1"/>
    </source>
</evidence>
<organism evidence="1 2">
    <name type="scientific">Persea americana</name>
    <name type="common">Avocado</name>
    <dbReference type="NCBI Taxonomy" id="3435"/>
    <lineage>
        <taxon>Eukaryota</taxon>
        <taxon>Viridiplantae</taxon>
        <taxon>Streptophyta</taxon>
        <taxon>Embryophyta</taxon>
        <taxon>Tracheophyta</taxon>
        <taxon>Spermatophyta</taxon>
        <taxon>Magnoliopsida</taxon>
        <taxon>Magnoliidae</taxon>
        <taxon>Laurales</taxon>
        <taxon>Lauraceae</taxon>
        <taxon>Persea</taxon>
    </lineage>
</organism>
<accession>A0ACC2M5Y9</accession>
<dbReference type="EMBL" id="CM056813">
    <property type="protein sequence ID" value="KAJ8641202.1"/>
    <property type="molecule type" value="Genomic_DNA"/>
</dbReference>
<name>A0ACC2M5Y9_PERAE</name>
<sequence>MGLNWVDPALPLDLNTDPLPLQNEPLSSLQNDLTHLERFISPKEEAVVLQAELARLSEENEKLNKMLGAMCEGFRSLSSQMLDLTGKTPVEAVSPGSRKRKEENHDNNNIINSNFGCTNHVESSSSEDSLKKQCRFSKVSKVHVRTRPYDTTLVVKDGYQWRKYGQKVTRDNPSPRAYFKCSFAPACPVKKKVQRSAEDRSILIATYEGVHNHPHPDRAEAQSSSSQSRLHNPIAVSRGLSVPTVTLDLTKPCSSGEAEVHQSPGFKSPEFNRCLIEQMATSLAKDPGFTETLAAAISGRLLLPSPAEKW</sequence>
<evidence type="ECO:0000313" key="2">
    <source>
        <dbReference type="Proteomes" id="UP001234297"/>
    </source>
</evidence>
<reference evidence="1 2" key="1">
    <citation type="journal article" date="2022" name="Hortic Res">
        <title>A haplotype resolved chromosomal level avocado genome allows analysis of novel avocado genes.</title>
        <authorList>
            <person name="Nath O."/>
            <person name="Fletcher S.J."/>
            <person name="Hayward A."/>
            <person name="Shaw L.M."/>
            <person name="Masouleh A.K."/>
            <person name="Furtado A."/>
            <person name="Henry R.J."/>
            <person name="Mitter N."/>
        </authorList>
    </citation>
    <scope>NUCLEOTIDE SEQUENCE [LARGE SCALE GENOMIC DNA]</scope>
    <source>
        <strain evidence="2">cv. Hass</strain>
    </source>
</reference>
<comment type="caution">
    <text evidence="1">The sequence shown here is derived from an EMBL/GenBank/DDBJ whole genome shotgun (WGS) entry which is preliminary data.</text>
</comment>
<protein>
    <submittedName>
        <fullName evidence="1">Uncharacterized protein</fullName>
    </submittedName>
</protein>
<keyword evidence="2" id="KW-1185">Reference proteome</keyword>
<proteinExistence type="predicted"/>
<dbReference type="Proteomes" id="UP001234297">
    <property type="component" value="Chromosome 5"/>
</dbReference>